<comment type="caution">
    <text evidence="3">The sequence shown here is derived from an EMBL/GenBank/DDBJ whole genome shotgun (WGS) entry which is preliminary data.</text>
</comment>
<proteinExistence type="inferred from homology"/>
<dbReference type="InterPro" id="IPR003018">
    <property type="entry name" value="GAF"/>
</dbReference>
<dbReference type="Pfam" id="PF13185">
    <property type="entry name" value="GAF_2"/>
    <property type="match status" value="1"/>
</dbReference>
<gene>
    <name evidence="3" type="ORF">C7380_10613</name>
</gene>
<dbReference type="Proteomes" id="UP000245921">
    <property type="component" value="Unassembled WGS sequence"/>
</dbReference>
<reference evidence="3 4" key="1">
    <citation type="submission" date="2018-05" db="EMBL/GenBank/DDBJ databases">
        <title>Genomic Encyclopedia of Type Strains, Phase IV (KMG-IV): sequencing the most valuable type-strain genomes for metagenomic binning, comparative biology and taxonomic classification.</title>
        <authorList>
            <person name="Goeker M."/>
        </authorList>
    </citation>
    <scope>NUCLEOTIDE SEQUENCE [LARGE SCALE GENOMIC DNA]</scope>
    <source>
        <strain evidence="3 4">DSM 24906</strain>
    </source>
</reference>
<dbReference type="GO" id="GO:0033745">
    <property type="term" value="F:L-methionine-(R)-S-oxide reductase activity"/>
    <property type="evidence" value="ECO:0007669"/>
    <property type="project" value="TreeGrafter"/>
</dbReference>
<protein>
    <submittedName>
        <fullName evidence="3">GAF domain-containing protein</fullName>
    </submittedName>
</protein>
<dbReference type="GO" id="GO:0005829">
    <property type="term" value="C:cytosol"/>
    <property type="evidence" value="ECO:0007669"/>
    <property type="project" value="TreeGrafter"/>
</dbReference>
<dbReference type="InterPro" id="IPR051330">
    <property type="entry name" value="Phosphatase_reg/MetRdx"/>
</dbReference>
<sequence length="314" mass="37505">MRSVFKDKTNTFFEILTYNLFDWDKAWQKYKENNYEIINYYQNKNKINDIEASEKLKKMGRRYLDKAFWFREPIINEIKSNIINMITQNTEKFELNRADYTIEILGLFGEKPHQFIETYKGNIIVIDFMYFYNHKDEITLEEIIKNAINDYLKNIKYDEKRKIFWVLIDNIKKIINDNPKNMKNAMEKICKIIDKKLDYYNWIGFYMVGKQKDILELGPYIGEPTEHLNIKFGEGICGQAASTEKTFIISDVNKEKNYLSCSEKTKSEIVVPIFNKKGKVVGEIDIDSHKISPFDEKDKQFLEEVSDMIKKQYF</sequence>
<dbReference type="SUPFAM" id="SSF55781">
    <property type="entry name" value="GAF domain-like"/>
    <property type="match status" value="1"/>
</dbReference>
<dbReference type="PANTHER" id="PTHR21021">
    <property type="entry name" value="GAF/PUTATIVE CYTOSKELETAL PROTEIN"/>
    <property type="match status" value="1"/>
</dbReference>
<comment type="similarity">
    <text evidence="1">Belongs to the free Met sulfoxide reductase family.</text>
</comment>
<dbReference type="RefSeq" id="WP_109604457.1">
    <property type="nucleotide sequence ID" value="NZ_QGGI01000006.1"/>
</dbReference>
<evidence type="ECO:0000259" key="2">
    <source>
        <dbReference type="Pfam" id="PF13185"/>
    </source>
</evidence>
<name>A0AA45C762_9BACT</name>
<feature type="domain" description="GAF" evidence="2">
    <location>
        <begin position="185"/>
        <end position="307"/>
    </location>
</feature>
<keyword evidence="4" id="KW-1185">Reference proteome</keyword>
<dbReference type="AlphaFoldDB" id="A0AA45C762"/>
<dbReference type="EMBL" id="QGGI01000006">
    <property type="protein sequence ID" value="PWJ95206.1"/>
    <property type="molecule type" value="Genomic_DNA"/>
</dbReference>
<organism evidence="3 4">
    <name type="scientific">Oceanotoga teriensis</name>
    <dbReference type="NCBI Taxonomy" id="515440"/>
    <lineage>
        <taxon>Bacteria</taxon>
        <taxon>Thermotogati</taxon>
        <taxon>Thermotogota</taxon>
        <taxon>Thermotogae</taxon>
        <taxon>Petrotogales</taxon>
        <taxon>Petrotogaceae</taxon>
        <taxon>Oceanotoga</taxon>
    </lineage>
</organism>
<dbReference type="Gene3D" id="3.30.450.40">
    <property type="match status" value="1"/>
</dbReference>
<evidence type="ECO:0000313" key="4">
    <source>
        <dbReference type="Proteomes" id="UP000245921"/>
    </source>
</evidence>
<evidence type="ECO:0000256" key="1">
    <source>
        <dbReference type="ARBA" id="ARBA00038454"/>
    </source>
</evidence>
<evidence type="ECO:0000313" key="3">
    <source>
        <dbReference type="EMBL" id="PWJ95206.1"/>
    </source>
</evidence>
<dbReference type="PANTHER" id="PTHR21021:SF15">
    <property type="entry name" value="FREE METHIONINE-R-SULFOXIDE REDUCTASE"/>
    <property type="match status" value="1"/>
</dbReference>
<dbReference type="InterPro" id="IPR029016">
    <property type="entry name" value="GAF-like_dom_sf"/>
</dbReference>
<accession>A0AA45C762</accession>